<organism evidence="2 3">
    <name type="scientific">Beauveria asiatica</name>
    <dbReference type="NCBI Taxonomy" id="1069075"/>
    <lineage>
        <taxon>Eukaryota</taxon>
        <taxon>Fungi</taxon>
        <taxon>Dikarya</taxon>
        <taxon>Ascomycota</taxon>
        <taxon>Pezizomycotina</taxon>
        <taxon>Sordariomycetes</taxon>
        <taxon>Hypocreomycetidae</taxon>
        <taxon>Hypocreales</taxon>
        <taxon>Cordycipitaceae</taxon>
        <taxon>Beauveria</taxon>
    </lineage>
</organism>
<evidence type="ECO:0000313" key="3">
    <source>
        <dbReference type="Proteomes" id="UP001397290"/>
    </source>
</evidence>
<name>A0AAW0RLP5_9HYPO</name>
<dbReference type="Proteomes" id="UP001397290">
    <property type="component" value="Unassembled WGS sequence"/>
</dbReference>
<proteinExistence type="predicted"/>
<dbReference type="AlphaFoldDB" id="A0AAW0RLP5"/>
<evidence type="ECO:0000313" key="2">
    <source>
        <dbReference type="EMBL" id="KAK8142903.1"/>
    </source>
</evidence>
<reference evidence="2 3" key="1">
    <citation type="submission" date="2020-02" db="EMBL/GenBank/DDBJ databases">
        <title>Comparative genomics of the hypocrealean fungal genus Beauvera.</title>
        <authorList>
            <person name="Showalter D.N."/>
            <person name="Bushley K.E."/>
            <person name="Rehner S.A."/>
        </authorList>
    </citation>
    <scope>NUCLEOTIDE SEQUENCE [LARGE SCALE GENOMIC DNA]</scope>
    <source>
        <strain evidence="2 3">ARSEF4384</strain>
    </source>
</reference>
<protein>
    <submittedName>
        <fullName evidence="2">Uncharacterized protein</fullName>
    </submittedName>
</protein>
<dbReference type="EMBL" id="JAAHCF010000589">
    <property type="protein sequence ID" value="KAK8142903.1"/>
    <property type="molecule type" value="Genomic_DNA"/>
</dbReference>
<feature type="coiled-coil region" evidence="1">
    <location>
        <begin position="11"/>
        <end position="71"/>
    </location>
</feature>
<accession>A0AAW0RLP5</accession>
<evidence type="ECO:0000256" key="1">
    <source>
        <dbReference type="SAM" id="Coils"/>
    </source>
</evidence>
<gene>
    <name evidence="2" type="ORF">G3M48_008005</name>
</gene>
<sequence>MKRSGSKRLVIRQLEEEEVRLRSSIDASLKEQHQSTNNKLAEKEMGLRQNIDFLQVCRERLEADIKAATEEKDVVS</sequence>
<comment type="caution">
    <text evidence="2">The sequence shown here is derived from an EMBL/GenBank/DDBJ whole genome shotgun (WGS) entry which is preliminary data.</text>
</comment>
<keyword evidence="3" id="KW-1185">Reference proteome</keyword>
<keyword evidence="1" id="KW-0175">Coiled coil</keyword>